<organism evidence="2">
    <name type="scientific">Lepeophtheirus salmonis</name>
    <name type="common">Salmon louse</name>
    <name type="synonym">Caligus salmonis</name>
    <dbReference type="NCBI Taxonomy" id="72036"/>
    <lineage>
        <taxon>Eukaryota</taxon>
        <taxon>Metazoa</taxon>
        <taxon>Ecdysozoa</taxon>
        <taxon>Arthropoda</taxon>
        <taxon>Crustacea</taxon>
        <taxon>Multicrustacea</taxon>
        <taxon>Hexanauplia</taxon>
        <taxon>Copepoda</taxon>
        <taxon>Siphonostomatoida</taxon>
        <taxon>Caligidae</taxon>
        <taxon>Lepeophtheirus</taxon>
    </lineage>
</organism>
<keyword evidence="1" id="KW-0812">Transmembrane</keyword>
<evidence type="ECO:0000313" key="2">
    <source>
        <dbReference type="EMBL" id="CDW20139.1"/>
    </source>
</evidence>
<keyword evidence="1" id="KW-1133">Transmembrane helix</keyword>
<keyword evidence="1" id="KW-0472">Membrane</keyword>
<protein>
    <submittedName>
        <fullName evidence="2">Uncharacterized protein</fullName>
    </submittedName>
</protein>
<evidence type="ECO:0000256" key="1">
    <source>
        <dbReference type="SAM" id="Phobius"/>
    </source>
</evidence>
<feature type="transmembrane region" description="Helical" evidence="1">
    <location>
        <begin position="85"/>
        <end position="111"/>
    </location>
</feature>
<reference evidence="2" key="1">
    <citation type="submission" date="2014-05" db="EMBL/GenBank/DDBJ databases">
        <authorList>
            <person name="Chronopoulou M."/>
        </authorList>
    </citation>
    <scope>NUCLEOTIDE SEQUENCE</scope>
    <source>
        <tissue evidence="2">Whole organism</tissue>
    </source>
</reference>
<sequence length="126" mass="13950">KPIDLFEKFQITNNDILVPCNCLALKEEDANSKINELIANKFTKTSNCFSNEGLVGKRSSICLGKEPTKPEEIILQKESDIKSQYVTYIVIGTIFGFTLGAIIGAGLFYFCMGDKGSITPRDTSMR</sequence>
<accession>A0A0K2T242</accession>
<dbReference type="EMBL" id="HACA01002778">
    <property type="protein sequence ID" value="CDW20139.1"/>
    <property type="molecule type" value="Transcribed_RNA"/>
</dbReference>
<name>A0A0K2T242_LEPSM</name>
<feature type="non-terminal residue" evidence="2">
    <location>
        <position position="1"/>
    </location>
</feature>
<proteinExistence type="predicted"/>
<dbReference type="AlphaFoldDB" id="A0A0K2T242"/>